<evidence type="ECO:0000256" key="1">
    <source>
        <dbReference type="SAM" id="Phobius"/>
    </source>
</evidence>
<dbReference type="Proteomes" id="UP000825002">
    <property type="component" value="Unassembled WGS sequence"/>
</dbReference>
<dbReference type="PANTHER" id="PTHR23252:SF43">
    <property type="entry name" value="INTIMAL THICKNESS RELATED RECEPTOR IRP DOMAIN-CONTAINING PROTEIN"/>
    <property type="match status" value="1"/>
</dbReference>
<reference evidence="3 4" key="1">
    <citation type="submission" date="2020-10" db="EMBL/GenBank/DDBJ databases">
        <authorList>
            <person name="Klimov P.B."/>
            <person name="Dyachkov S.M."/>
            <person name="Chetverikov P.E."/>
        </authorList>
    </citation>
    <scope>NUCLEOTIDE SEQUENCE [LARGE SCALE GENOMIC DNA]</scope>
    <source>
        <strain evidence="3">BMOC 18-1129-001#AD2665</strain>
        <tissue evidence="3">Entire mites</tissue>
    </source>
</reference>
<keyword evidence="4" id="KW-1185">Reference proteome</keyword>
<name>A0ABQ7S7G8_9ACAR</name>
<gene>
    <name evidence="3" type="ORF">GZH46_02138</name>
</gene>
<feature type="non-terminal residue" evidence="3">
    <location>
        <position position="649"/>
    </location>
</feature>
<keyword evidence="1" id="KW-0472">Membrane</keyword>
<dbReference type="EMBL" id="JAIFTH010000524">
    <property type="protein sequence ID" value="KAG9509348.1"/>
    <property type="molecule type" value="Genomic_DNA"/>
</dbReference>
<feature type="transmembrane region" description="Helical" evidence="1">
    <location>
        <begin position="166"/>
        <end position="185"/>
    </location>
</feature>
<comment type="caution">
    <text evidence="3">The sequence shown here is derived from an EMBL/GenBank/DDBJ whole genome shotgun (WGS) entry which is preliminary data.</text>
</comment>
<feature type="transmembrane region" description="Helical" evidence="1">
    <location>
        <begin position="47"/>
        <end position="65"/>
    </location>
</feature>
<protein>
    <recommendedName>
        <fullName evidence="2">GPR180/TMEM145 transmembrane domain-containing protein</fullName>
    </recommendedName>
</protein>
<feature type="transmembrane region" description="Helical" evidence="1">
    <location>
        <begin position="492"/>
        <end position="514"/>
    </location>
</feature>
<feature type="domain" description="GPR180/TMEM145 transmembrane" evidence="2">
    <location>
        <begin position="1"/>
        <end position="120"/>
    </location>
</feature>
<accession>A0ABQ7S7G8</accession>
<feature type="transmembrane region" description="Helical" evidence="1">
    <location>
        <begin position="266"/>
        <end position="288"/>
    </location>
</feature>
<feature type="transmembrane region" description="Helical" evidence="1">
    <location>
        <begin position="16"/>
        <end position="35"/>
    </location>
</feature>
<dbReference type="PANTHER" id="PTHR23252">
    <property type="entry name" value="INTIMAL THICKNESS RECEPTOR-RELATED"/>
    <property type="match status" value="1"/>
</dbReference>
<evidence type="ECO:0000313" key="3">
    <source>
        <dbReference type="EMBL" id="KAG9509348.1"/>
    </source>
</evidence>
<dbReference type="Pfam" id="PF10192">
    <property type="entry name" value="GPR180-TMEM145_TM"/>
    <property type="match status" value="1"/>
</dbReference>
<organism evidence="3 4">
    <name type="scientific">Fragariocoptes setiger</name>
    <dbReference type="NCBI Taxonomy" id="1670756"/>
    <lineage>
        <taxon>Eukaryota</taxon>
        <taxon>Metazoa</taxon>
        <taxon>Ecdysozoa</taxon>
        <taxon>Arthropoda</taxon>
        <taxon>Chelicerata</taxon>
        <taxon>Arachnida</taxon>
        <taxon>Acari</taxon>
        <taxon>Acariformes</taxon>
        <taxon>Trombidiformes</taxon>
        <taxon>Prostigmata</taxon>
        <taxon>Eupodina</taxon>
        <taxon>Eriophyoidea</taxon>
        <taxon>Phytoptidae</taxon>
        <taxon>Fragariocoptes</taxon>
    </lineage>
</organism>
<evidence type="ECO:0000313" key="4">
    <source>
        <dbReference type="Proteomes" id="UP000825002"/>
    </source>
</evidence>
<dbReference type="InterPro" id="IPR047831">
    <property type="entry name" value="GPR180/TMEM145"/>
</dbReference>
<keyword evidence="1" id="KW-0812">Transmembrane</keyword>
<keyword evidence="1" id="KW-1133">Transmembrane helix</keyword>
<evidence type="ECO:0000259" key="2">
    <source>
        <dbReference type="Pfam" id="PF10192"/>
    </source>
</evidence>
<sequence length="649" mass="75046">AKGWPITRSEIPSRNAFIIFLLLCALSDLVLNMWTMQFSGHDAYHSLPKRLGLVLRAVIMVYFLLELRSTMILEQEQKKLKFYLHFGALSMVWFVHPQIVYLIALRVSNEWQQRLLTALFIWFDDICGSNDDNELQQQQQWLVDPKAINYYLVDWLAARDRNERRLLLHYMFGLALLCCVWYTLWNGHVLPLALNRSATSALRPLYVTRPIIEHTCNHNSEQCTNTSSNYDYYNNNGNKKVLKIFTSLLDEQHRLDGYRHTLHRCLHVSALLFSIQIMLTCLSIYMFVLREPNQGYYCAISHTDTDYYADDEMNGHDNSERSSSSSGNMAVPIASDRWRTNTVTYVVGAIELTLFSAEIGCIVHSVFALIVAYYTVIWRATRVCRDALELLRARITSIASIDNHDKTDSMNIHKENGTKKIEQRFTSEWLNVESRAARRAVVTLFELVERVAPFVSHANTQMACQSLVSLVLVPVMNTTDTHNDSSLNIVHVLRYLFVIHVLQCIICLALAANINSGMDAIYRQVIWLLARDPLTQSAQAWLKIIDNYFDGTRRQRHYKLRLGSYQLDWAFFSEYIFLVNIVHLKALSDALRMIAIVCCLYEYCSPSRNDNEALTVRLASRRKTQETFYASLTIHSDEPNKDVRSVENR</sequence>
<proteinExistence type="predicted"/>
<dbReference type="InterPro" id="IPR019336">
    <property type="entry name" value="GPR180/TMEM145_TM"/>
</dbReference>
<feature type="non-terminal residue" evidence="3">
    <location>
        <position position="1"/>
    </location>
</feature>
<feature type="transmembrane region" description="Helical" evidence="1">
    <location>
        <begin position="85"/>
        <end position="105"/>
    </location>
</feature>